<dbReference type="STRING" id="1041146.GCA_000427985_02753"/>
<comment type="caution">
    <text evidence="1">The sequence shown here is derived from an EMBL/GenBank/DDBJ whole genome shotgun (WGS) entry which is preliminary data.</text>
</comment>
<proteinExistence type="predicted"/>
<dbReference type="EMBL" id="PIQN01000008">
    <property type="protein sequence ID" value="PKA43197.1"/>
    <property type="molecule type" value="Genomic_DNA"/>
</dbReference>
<dbReference type="AlphaFoldDB" id="A0A2N0DAT7"/>
<protein>
    <submittedName>
        <fullName evidence="1">Uncharacterized protein</fullName>
    </submittedName>
</protein>
<evidence type="ECO:0000313" key="1">
    <source>
        <dbReference type="EMBL" id="PKA43197.1"/>
    </source>
</evidence>
<sequence>MTLKFDIVPELMPHVAEATVRFRYLFPGSNVAVAGDIVTIDGETGVSAEQLEQQFMYCLYRQKIYSETLPLRRTLLAGVTGR</sequence>
<gene>
    <name evidence="1" type="ORF">CWR43_14210</name>
</gene>
<accession>A0A2N0DAT7</accession>
<name>A0A2N0DAT7_RHISU</name>
<dbReference type="RefSeq" id="WP_100771456.1">
    <property type="nucleotide sequence ID" value="NZ_PIQN01000008.1"/>
</dbReference>
<reference evidence="1 2" key="2">
    <citation type="submission" date="2017-12" db="EMBL/GenBank/DDBJ databases">
        <title>Genome sequence of Rhizobium sullae HCNT1 isolated from Sulla coronaria nodules and featuring peculiar denitrification phenotypes.</title>
        <authorList>
            <person name="De Diego-Diaz B."/>
            <person name="Treu L."/>
            <person name="Campanaro S."/>
            <person name="Da Silva Duarte V."/>
            <person name="Basaglia M."/>
            <person name="Favaro L."/>
            <person name="Casella S."/>
            <person name="Squartini A."/>
        </authorList>
    </citation>
    <scope>NUCLEOTIDE SEQUENCE [LARGE SCALE GENOMIC DNA]</scope>
    <source>
        <strain evidence="1 2">HCNT1</strain>
    </source>
</reference>
<evidence type="ECO:0000313" key="2">
    <source>
        <dbReference type="Proteomes" id="UP000232164"/>
    </source>
</evidence>
<dbReference type="Proteomes" id="UP000232164">
    <property type="component" value="Unassembled WGS sequence"/>
</dbReference>
<reference evidence="1 2" key="1">
    <citation type="submission" date="2017-11" db="EMBL/GenBank/DDBJ databases">
        <authorList>
            <person name="Han C.G."/>
        </authorList>
    </citation>
    <scope>NUCLEOTIDE SEQUENCE [LARGE SCALE GENOMIC DNA]</scope>
    <source>
        <strain evidence="1 2">HCNT1</strain>
    </source>
</reference>
<organism evidence="1 2">
    <name type="scientific">Rhizobium sullae</name>
    <name type="common">Rhizobium hedysari</name>
    <dbReference type="NCBI Taxonomy" id="50338"/>
    <lineage>
        <taxon>Bacteria</taxon>
        <taxon>Pseudomonadati</taxon>
        <taxon>Pseudomonadota</taxon>
        <taxon>Alphaproteobacteria</taxon>
        <taxon>Hyphomicrobiales</taxon>
        <taxon>Rhizobiaceae</taxon>
        <taxon>Rhizobium/Agrobacterium group</taxon>
        <taxon>Rhizobium</taxon>
    </lineage>
</organism>